<keyword evidence="2" id="KW-1185">Reference proteome</keyword>
<sequence length="108" mass="12625">MATPVPVPQQTMHKLEQLFRPDYPLCKEDVVWLLDLIKKKVAEEDPALLDLPQPRLLRSYHYFAEVAMMLVHRRHVFDQEEGRLRSWLLEAAEAVIDLPPSAVRKARL</sequence>
<organism evidence="1 2">
    <name type="scientific">Gordoniibacillus kamchatkensis</name>
    <dbReference type="NCBI Taxonomy" id="1590651"/>
    <lineage>
        <taxon>Bacteria</taxon>
        <taxon>Bacillati</taxon>
        <taxon>Bacillota</taxon>
        <taxon>Bacilli</taxon>
        <taxon>Bacillales</taxon>
        <taxon>Paenibacillaceae</taxon>
        <taxon>Gordoniibacillus</taxon>
    </lineage>
</organism>
<proteinExistence type="predicted"/>
<dbReference type="EMBL" id="JXAK01000012">
    <property type="protein sequence ID" value="KIL41178.1"/>
    <property type="molecule type" value="Genomic_DNA"/>
</dbReference>
<reference evidence="1 2" key="1">
    <citation type="submission" date="2014-12" db="EMBL/GenBank/DDBJ databases">
        <title>Draft genome sequence of Paenibacillus kamchatkensis strain B-2647.</title>
        <authorList>
            <person name="Karlyshev A.V."/>
            <person name="Kudryashova E.B."/>
        </authorList>
    </citation>
    <scope>NUCLEOTIDE SEQUENCE [LARGE SCALE GENOMIC DNA]</scope>
    <source>
        <strain evidence="1 2">VKM B-2647</strain>
    </source>
</reference>
<comment type="caution">
    <text evidence="1">The sequence shown here is derived from an EMBL/GenBank/DDBJ whole genome shotgun (WGS) entry which is preliminary data.</text>
</comment>
<name>A0ABR5AK81_9BACL</name>
<evidence type="ECO:0000313" key="2">
    <source>
        <dbReference type="Proteomes" id="UP000031967"/>
    </source>
</evidence>
<evidence type="ECO:0000313" key="1">
    <source>
        <dbReference type="EMBL" id="KIL41178.1"/>
    </source>
</evidence>
<dbReference type="Proteomes" id="UP000031967">
    <property type="component" value="Unassembled WGS sequence"/>
</dbReference>
<accession>A0ABR5AK81</accession>
<dbReference type="RefSeq" id="WP_041047269.1">
    <property type="nucleotide sequence ID" value="NZ_JXAK01000012.1"/>
</dbReference>
<protein>
    <submittedName>
        <fullName evidence="1">Uncharacterized protein</fullName>
    </submittedName>
</protein>
<gene>
    <name evidence="1" type="ORF">SD70_09140</name>
</gene>